<sequence length="281" mass="31398">MDARQHSSSSHVGEHMKQARQARRLSQMELSLRVGVSQRHLSFIETGRARPSREMLLALLDALELPLAQRNELLMKAGYAPHYPATSLDSPDMQPVREALLQLLSAHDPSPAMVLDRQWNLVLANRGMLALWRTLSGSDALGLAYESGTPLNLLDLMLDPDGLQRLLINREELLEHLHQRVWREVPHEPALQPRLEAFESRGHGARHRRGTAQATMAPPSPVLTAHFQVPCSDRQLAFFSMFTTFGTPHDITIASLKVEHLFPADEATRDFVRGWLGAAGG</sequence>
<dbReference type="SMART" id="SM00530">
    <property type="entry name" value="HTH_XRE"/>
    <property type="match status" value="1"/>
</dbReference>
<dbReference type="InterPro" id="IPR001387">
    <property type="entry name" value="Cro/C1-type_HTH"/>
</dbReference>
<dbReference type="PANTHER" id="PTHR35010">
    <property type="entry name" value="BLL4672 PROTEIN-RELATED"/>
    <property type="match status" value="1"/>
</dbReference>
<dbReference type="PANTHER" id="PTHR35010:SF4">
    <property type="entry name" value="BLL5781 PROTEIN"/>
    <property type="match status" value="1"/>
</dbReference>
<dbReference type="SUPFAM" id="SSF47413">
    <property type="entry name" value="lambda repressor-like DNA-binding domains"/>
    <property type="match status" value="1"/>
</dbReference>
<dbReference type="Pfam" id="PF13560">
    <property type="entry name" value="HTH_31"/>
    <property type="match status" value="1"/>
</dbReference>
<dbReference type="CDD" id="cd00093">
    <property type="entry name" value="HTH_XRE"/>
    <property type="match status" value="1"/>
</dbReference>
<dbReference type="InterPro" id="IPR010982">
    <property type="entry name" value="Lambda_DNA-bd_dom_sf"/>
</dbReference>
<evidence type="ECO:0000313" key="4">
    <source>
        <dbReference type="Proteomes" id="UP000294772"/>
    </source>
</evidence>
<evidence type="ECO:0000256" key="1">
    <source>
        <dbReference type="SAM" id="MobiDB-lite"/>
    </source>
</evidence>
<feature type="domain" description="HTH cro/C1-type" evidence="2">
    <location>
        <begin position="16"/>
        <end position="70"/>
    </location>
</feature>
<feature type="region of interest" description="Disordered" evidence="1">
    <location>
        <begin position="1"/>
        <end position="23"/>
    </location>
</feature>
<feature type="compositionally biased region" description="Polar residues" evidence="1">
    <location>
        <begin position="1"/>
        <end position="11"/>
    </location>
</feature>
<dbReference type="Pfam" id="PF17765">
    <property type="entry name" value="MLTR_LBD"/>
    <property type="match status" value="1"/>
</dbReference>
<accession>A0AA46HUU6</accession>
<dbReference type="PROSITE" id="PS50943">
    <property type="entry name" value="HTH_CROC1"/>
    <property type="match status" value="1"/>
</dbReference>
<gene>
    <name evidence="3" type="ORF">EV676_10968</name>
</gene>
<organism evidence="3 4">
    <name type="scientific">Caldimonas thermodepolymerans</name>
    <dbReference type="NCBI Taxonomy" id="215580"/>
    <lineage>
        <taxon>Bacteria</taxon>
        <taxon>Pseudomonadati</taxon>
        <taxon>Pseudomonadota</taxon>
        <taxon>Betaproteobacteria</taxon>
        <taxon>Burkholderiales</taxon>
        <taxon>Sphaerotilaceae</taxon>
        <taxon>Caldimonas</taxon>
    </lineage>
</organism>
<dbReference type="Proteomes" id="UP000294772">
    <property type="component" value="Unassembled WGS sequence"/>
</dbReference>
<comment type="caution">
    <text evidence="3">The sequence shown here is derived from an EMBL/GenBank/DDBJ whole genome shotgun (WGS) entry which is preliminary data.</text>
</comment>
<dbReference type="InterPro" id="IPR041413">
    <property type="entry name" value="MLTR_LBD"/>
</dbReference>
<dbReference type="AlphaFoldDB" id="A0AA46HUU6"/>
<dbReference type="EMBL" id="SLXF01000009">
    <property type="protein sequence ID" value="TCP04982.1"/>
    <property type="molecule type" value="Genomic_DNA"/>
</dbReference>
<dbReference type="Gene3D" id="3.30.450.180">
    <property type="match status" value="1"/>
</dbReference>
<name>A0AA46HUU6_9BURK</name>
<dbReference type="RefSeq" id="WP_207905402.1">
    <property type="nucleotide sequence ID" value="NZ_CP110416.1"/>
</dbReference>
<dbReference type="GO" id="GO:0003677">
    <property type="term" value="F:DNA binding"/>
    <property type="evidence" value="ECO:0007669"/>
    <property type="project" value="InterPro"/>
</dbReference>
<evidence type="ECO:0000313" key="3">
    <source>
        <dbReference type="EMBL" id="TCP04982.1"/>
    </source>
</evidence>
<evidence type="ECO:0000259" key="2">
    <source>
        <dbReference type="PROSITE" id="PS50943"/>
    </source>
</evidence>
<reference evidence="3 4" key="1">
    <citation type="submission" date="2019-03" db="EMBL/GenBank/DDBJ databases">
        <title>Genomic Encyclopedia of Type Strains, Phase IV (KMG-IV): sequencing the most valuable type-strain genomes for metagenomic binning, comparative biology and taxonomic classification.</title>
        <authorList>
            <person name="Goeker M."/>
        </authorList>
    </citation>
    <scope>NUCLEOTIDE SEQUENCE [LARGE SCALE GENOMIC DNA]</scope>
    <source>
        <strain evidence="3 4">DSM 15264</strain>
    </source>
</reference>
<protein>
    <submittedName>
        <fullName evidence="3">Transcriptional regulator with XRE-family HTH domain</fullName>
    </submittedName>
</protein>
<proteinExistence type="predicted"/>
<dbReference type="Gene3D" id="1.10.260.40">
    <property type="entry name" value="lambda repressor-like DNA-binding domains"/>
    <property type="match status" value="1"/>
</dbReference>